<keyword evidence="10" id="KW-1185">Reference proteome</keyword>
<evidence type="ECO:0000313" key="9">
    <source>
        <dbReference type="EMBL" id="MCV2402669.1"/>
    </source>
</evidence>
<feature type="transmembrane region" description="Helical" evidence="8">
    <location>
        <begin position="341"/>
        <end position="362"/>
    </location>
</feature>
<feature type="transmembrane region" description="Helical" evidence="8">
    <location>
        <begin position="124"/>
        <end position="147"/>
    </location>
</feature>
<evidence type="ECO:0000256" key="2">
    <source>
        <dbReference type="ARBA" id="ARBA00007935"/>
    </source>
</evidence>
<proteinExistence type="inferred from homology"/>
<evidence type="ECO:0000313" key="10">
    <source>
        <dbReference type="Proteomes" id="UP001209713"/>
    </source>
</evidence>
<dbReference type="Pfam" id="PF01032">
    <property type="entry name" value="FecCD"/>
    <property type="match status" value="1"/>
</dbReference>
<keyword evidence="3" id="KW-0813">Transport</keyword>
<reference evidence="9 10" key="1">
    <citation type="submission" date="2022-10" db="EMBL/GenBank/DDBJ databases">
        <title>Marinomonas transparenta sp. nov. and Marinomonas sargassi sp. nov., isolated from marine alga (Sargassum natans (L.) Gaillon).</title>
        <authorList>
            <person name="Wang Y."/>
        </authorList>
    </citation>
    <scope>NUCLEOTIDE SEQUENCE [LARGE SCALE GENOMIC DNA]</scope>
    <source>
        <strain evidence="9 10">C2222</strain>
    </source>
</reference>
<evidence type="ECO:0000256" key="7">
    <source>
        <dbReference type="ARBA" id="ARBA00023136"/>
    </source>
</evidence>
<dbReference type="PANTHER" id="PTHR30472">
    <property type="entry name" value="FERRIC ENTEROBACTIN TRANSPORT SYSTEM PERMEASE PROTEIN"/>
    <property type="match status" value="1"/>
</dbReference>
<evidence type="ECO:0000256" key="1">
    <source>
        <dbReference type="ARBA" id="ARBA00004651"/>
    </source>
</evidence>
<feature type="transmembrane region" description="Helical" evidence="8">
    <location>
        <begin position="153"/>
        <end position="173"/>
    </location>
</feature>
<dbReference type="RefSeq" id="WP_263530052.1">
    <property type="nucleotide sequence ID" value="NZ_JAOVZB010000003.1"/>
</dbReference>
<accession>A0ABT2YS11</accession>
<protein>
    <submittedName>
        <fullName evidence="9">Iron ABC transporter permease</fullName>
    </submittedName>
</protein>
<name>A0ABT2YS11_9GAMM</name>
<gene>
    <name evidence="9" type="ORF">OFY17_07215</name>
</gene>
<evidence type="ECO:0000256" key="4">
    <source>
        <dbReference type="ARBA" id="ARBA00022475"/>
    </source>
</evidence>
<keyword evidence="7 8" id="KW-0472">Membrane</keyword>
<feature type="transmembrane region" description="Helical" evidence="8">
    <location>
        <begin position="92"/>
        <end position="112"/>
    </location>
</feature>
<sequence>MSSETQQLSANQDAEIPKNILKKQHDLIHGFVASESKKIQMLLMVVILLTLSLIVDVSIGPGNFSLSTVLDVLLDKTSHGIKLEVIIWDYRLPIAVTAVIVGAMLGVSGALMQTLLNNPLAEPFTLGVSSAASFGAALAIVTGIGFAANVGSLLVTLNAFVFALGTCGLLLLLMRLKGVGTQTIILFGIAIFFAFNALLAMMEYGASETELQRIVFWMLGSLNRASWLQIFWGTGLLCVVLPFCMMRTWQLTALRLGEENALSMGIDLARLRVEILICISLLAATAVAFVGTIGFVGLVGPHIARLLVGENQRYFIPLSALLGALMLSVTSIVSKSITPGIIYPIGIITALIGVPVFLAIIMRHSKEQSL</sequence>
<feature type="transmembrane region" description="Helical" evidence="8">
    <location>
        <begin position="41"/>
        <end position="60"/>
    </location>
</feature>
<feature type="transmembrane region" description="Helical" evidence="8">
    <location>
        <begin position="185"/>
        <end position="206"/>
    </location>
</feature>
<dbReference type="InterPro" id="IPR037294">
    <property type="entry name" value="ABC_BtuC-like"/>
</dbReference>
<evidence type="ECO:0000256" key="8">
    <source>
        <dbReference type="SAM" id="Phobius"/>
    </source>
</evidence>
<feature type="transmembrane region" description="Helical" evidence="8">
    <location>
        <begin position="314"/>
        <end position="334"/>
    </location>
</feature>
<dbReference type="Proteomes" id="UP001209713">
    <property type="component" value="Unassembled WGS sequence"/>
</dbReference>
<evidence type="ECO:0000256" key="5">
    <source>
        <dbReference type="ARBA" id="ARBA00022692"/>
    </source>
</evidence>
<comment type="subcellular location">
    <subcellularLocation>
        <location evidence="1">Cell membrane</location>
        <topology evidence="1">Multi-pass membrane protein</topology>
    </subcellularLocation>
</comment>
<dbReference type="PANTHER" id="PTHR30472:SF25">
    <property type="entry name" value="ABC TRANSPORTER PERMEASE PROTEIN MJ0876-RELATED"/>
    <property type="match status" value="1"/>
</dbReference>
<dbReference type="Gene3D" id="1.10.3470.10">
    <property type="entry name" value="ABC transporter involved in vitamin B12 uptake, BtuC"/>
    <property type="match status" value="1"/>
</dbReference>
<dbReference type="CDD" id="cd06550">
    <property type="entry name" value="TM_ABC_iron-siderophores_like"/>
    <property type="match status" value="1"/>
</dbReference>
<comment type="caution">
    <text evidence="9">The sequence shown here is derived from an EMBL/GenBank/DDBJ whole genome shotgun (WGS) entry which is preliminary data.</text>
</comment>
<evidence type="ECO:0000256" key="6">
    <source>
        <dbReference type="ARBA" id="ARBA00022989"/>
    </source>
</evidence>
<feature type="transmembrane region" description="Helical" evidence="8">
    <location>
        <begin position="273"/>
        <end position="299"/>
    </location>
</feature>
<organism evidence="9 10">
    <name type="scientific">Marinomonas sargassi</name>
    <dbReference type="NCBI Taxonomy" id="2984494"/>
    <lineage>
        <taxon>Bacteria</taxon>
        <taxon>Pseudomonadati</taxon>
        <taxon>Pseudomonadota</taxon>
        <taxon>Gammaproteobacteria</taxon>
        <taxon>Oceanospirillales</taxon>
        <taxon>Oceanospirillaceae</taxon>
        <taxon>Marinomonas</taxon>
    </lineage>
</organism>
<keyword evidence="4" id="KW-1003">Cell membrane</keyword>
<feature type="transmembrane region" description="Helical" evidence="8">
    <location>
        <begin position="226"/>
        <end position="245"/>
    </location>
</feature>
<dbReference type="SUPFAM" id="SSF81345">
    <property type="entry name" value="ABC transporter involved in vitamin B12 uptake, BtuC"/>
    <property type="match status" value="1"/>
</dbReference>
<keyword evidence="6 8" id="KW-1133">Transmembrane helix</keyword>
<evidence type="ECO:0000256" key="3">
    <source>
        <dbReference type="ARBA" id="ARBA00022448"/>
    </source>
</evidence>
<dbReference type="InterPro" id="IPR000522">
    <property type="entry name" value="ABC_transptr_permease_BtuC"/>
</dbReference>
<dbReference type="EMBL" id="JAOVZB010000003">
    <property type="protein sequence ID" value="MCV2402669.1"/>
    <property type="molecule type" value="Genomic_DNA"/>
</dbReference>
<comment type="similarity">
    <text evidence="2">Belongs to the binding-protein-dependent transport system permease family. FecCD subfamily.</text>
</comment>
<keyword evidence="5 8" id="KW-0812">Transmembrane</keyword>